<dbReference type="GO" id="GO:0006412">
    <property type="term" value="P:translation"/>
    <property type="evidence" value="ECO:0007669"/>
    <property type="project" value="InterPro"/>
</dbReference>
<dbReference type="GO" id="GO:0005743">
    <property type="term" value="C:mitochondrial inner membrane"/>
    <property type="evidence" value="ECO:0007669"/>
    <property type="project" value="UniProtKB-ARBA"/>
</dbReference>
<evidence type="ECO:0000256" key="5">
    <source>
        <dbReference type="ARBA" id="ARBA00023274"/>
    </source>
</evidence>
<dbReference type="CDD" id="cd01425">
    <property type="entry name" value="RPS2"/>
    <property type="match status" value="1"/>
</dbReference>
<dbReference type="GO" id="GO:0005763">
    <property type="term" value="C:mitochondrial small ribosomal subunit"/>
    <property type="evidence" value="ECO:0007669"/>
    <property type="project" value="UniProtKB-ARBA"/>
</dbReference>
<reference evidence="10" key="1">
    <citation type="submission" date="2025-08" db="UniProtKB">
        <authorList>
            <consortium name="RefSeq"/>
        </authorList>
    </citation>
    <scope>IDENTIFICATION</scope>
    <source>
        <tissue evidence="10">Whole body</tissue>
    </source>
</reference>
<evidence type="ECO:0000256" key="7">
    <source>
        <dbReference type="ARBA" id="ARBA00071390"/>
    </source>
</evidence>
<name>A0AAJ7WFH9_9HYME</name>
<dbReference type="Pfam" id="PF00318">
    <property type="entry name" value="Ribosomal_S2"/>
    <property type="match status" value="1"/>
</dbReference>
<dbReference type="InterPro" id="IPR001865">
    <property type="entry name" value="Ribosomal_uS2"/>
</dbReference>
<comment type="function">
    <text evidence="6">Required for mitoribosome formation and stability, and mitochondrial translation.</text>
</comment>
<dbReference type="HAMAP" id="MF_00291_B">
    <property type="entry name" value="Ribosomal_uS2_B"/>
    <property type="match status" value="1"/>
</dbReference>
<sequence>MTSIVARTLSAKLWRDRSILRPLLTFSHNQKLSTKSEVEPAIANANLEDIDPLSHPDYFHVYDMFTVKDLFDARVHFGHKEGSMHINMTPFIFGSRLGHLIFDLDQTAEFLRQALNFTAHIASRGGIILFVAKNPQTSYLVETTAKDCQEYAHTRHWKPGTLANATQHYGAVTRLPDLCIFINTMESVVRQHVGVTHAAKMSIPTVGIVDTNCNPNLITYPVPGNDDTPCAVELYCKLFKEAIMRGKNYRNQQLAKENA</sequence>
<dbReference type="GO" id="GO:0003735">
    <property type="term" value="F:structural constituent of ribosome"/>
    <property type="evidence" value="ECO:0007669"/>
    <property type="project" value="InterPro"/>
</dbReference>
<comment type="similarity">
    <text evidence="2">Belongs to the universal ribosomal protein uS2 family.</text>
</comment>
<dbReference type="Gene3D" id="3.40.50.10490">
    <property type="entry name" value="Glucose-6-phosphate isomerase like protein, domain 1"/>
    <property type="match status" value="1"/>
</dbReference>
<keyword evidence="4" id="KW-0496">Mitochondrion</keyword>
<keyword evidence="3" id="KW-0689">Ribosomal protein</keyword>
<dbReference type="InterPro" id="IPR018130">
    <property type="entry name" value="Ribosomal_uS2_CS"/>
</dbReference>
<keyword evidence="9" id="KW-1185">Reference proteome</keyword>
<dbReference type="Proteomes" id="UP000694925">
    <property type="component" value="Unplaced"/>
</dbReference>
<dbReference type="RefSeq" id="XP_026674544.1">
    <property type="nucleotide sequence ID" value="XM_026818743.1"/>
</dbReference>
<dbReference type="FunFam" id="3.40.50.10490:FF:000026">
    <property type="entry name" value="28S ribosomal protein S2, mitochondrial"/>
    <property type="match status" value="1"/>
</dbReference>
<dbReference type="PRINTS" id="PR00395">
    <property type="entry name" value="RIBOSOMALS2"/>
</dbReference>
<evidence type="ECO:0000313" key="10">
    <source>
        <dbReference type="RefSeq" id="XP_026674544.1"/>
    </source>
</evidence>
<evidence type="ECO:0000313" key="9">
    <source>
        <dbReference type="Proteomes" id="UP000694925"/>
    </source>
</evidence>
<proteinExistence type="inferred from homology"/>
<dbReference type="CTD" id="51116"/>
<evidence type="ECO:0000256" key="6">
    <source>
        <dbReference type="ARBA" id="ARBA00059792"/>
    </source>
</evidence>
<evidence type="ECO:0000256" key="1">
    <source>
        <dbReference type="ARBA" id="ARBA00004173"/>
    </source>
</evidence>
<evidence type="ECO:0000256" key="8">
    <source>
        <dbReference type="ARBA" id="ARBA00083109"/>
    </source>
</evidence>
<organism evidence="9 10">
    <name type="scientific">Ceratina calcarata</name>
    <dbReference type="NCBI Taxonomy" id="156304"/>
    <lineage>
        <taxon>Eukaryota</taxon>
        <taxon>Metazoa</taxon>
        <taxon>Ecdysozoa</taxon>
        <taxon>Arthropoda</taxon>
        <taxon>Hexapoda</taxon>
        <taxon>Insecta</taxon>
        <taxon>Pterygota</taxon>
        <taxon>Neoptera</taxon>
        <taxon>Endopterygota</taxon>
        <taxon>Hymenoptera</taxon>
        <taxon>Apocrita</taxon>
        <taxon>Aculeata</taxon>
        <taxon>Apoidea</taxon>
        <taxon>Anthophila</taxon>
        <taxon>Apidae</taxon>
        <taxon>Ceratina</taxon>
        <taxon>Zadontomerus</taxon>
    </lineage>
</organism>
<dbReference type="PANTHER" id="PTHR12534:SF0">
    <property type="entry name" value="SMALL RIBOSOMAL SUBUNIT PROTEIN US2M"/>
    <property type="match status" value="1"/>
</dbReference>
<dbReference type="PROSITE" id="PS00962">
    <property type="entry name" value="RIBOSOMAL_S2_1"/>
    <property type="match status" value="1"/>
</dbReference>
<dbReference type="GeneID" id="108631236"/>
<comment type="subcellular location">
    <subcellularLocation>
        <location evidence="1">Mitochondrion</location>
    </subcellularLocation>
</comment>
<evidence type="ECO:0000256" key="2">
    <source>
        <dbReference type="ARBA" id="ARBA00006242"/>
    </source>
</evidence>
<evidence type="ECO:0000256" key="4">
    <source>
        <dbReference type="ARBA" id="ARBA00023128"/>
    </source>
</evidence>
<evidence type="ECO:0000256" key="3">
    <source>
        <dbReference type="ARBA" id="ARBA00022980"/>
    </source>
</evidence>
<keyword evidence="5" id="KW-0687">Ribonucleoprotein</keyword>
<dbReference type="AlphaFoldDB" id="A0AAJ7WFH9"/>
<protein>
    <recommendedName>
        <fullName evidence="7">Small ribosomal subunit protein uS2m</fullName>
    </recommendedName>
    <alternativeName>
        <fullName evidence="8">28S ribosomal protein S2, mitochondrial</fullName>
    </alternativeName>
</protein>
<accession>A0AAJ7WFH9</accession>
<dbReference type="InterPro" id="IPR023591">
    <property type="entry name" value="Ribosomal_uS2_flav_dom_sf"/>
</dbReference>
<dbReference type="PANTHER" id="PTHR12534">
    <property type="entry name" value="30S RIBOSOMAL PROTEIN S2 PROKARYOTIC AND ORGANELLAR"/>
    <property type="match status" value="1"/>
</dbReference>
<dbReference type="InterPro" id="IPR005706">
    <property type="entry name" value="Ribosomal_uS2_bac/mit/plastid"/>
</dbReference>
<dbReference type="SUPFAM" id="SSF52313">
    <property type="entry name" value="Ribosomal protein S2"/>
    <property type="match status" value="1"/>
</dbReference>
<gene>
    <name evidence="10" type="primary">LOC108631236</name>
</gene>